<protein>
    <submittedName>
        <fullName evidence="2">Uncharacterized protein</fullName>
    </submittedName>
</protein>
<dbReference type="EMBL" id="JAUUTY010000002">
    <property type="protein sequence ID" value="KAK1679643.1"/>
    <property type="molecule type" value="Genomic_DNA"/>
</dbReference>
<sequence>MADGTPVTYEELPDELKKRYDEIKATPSPTSSALFREPVPMASMEGILTEGALDGIDLSPVGGTHRGLRQRSTTWWLTRYTATREPGQRVGACRSSRDPGDHEPPYSPSGPALGTHQGELPLQSRPPLPYALAAPPEVPATPAFVVYKIGGDPSDYQFLTEAPKEIPHGYACTKQRVGSSSLATQLKDMASQADYPRRRTWLKLSAYEQRHPDLYQDKFKRALVWSMREKTKFCGDQETEQIFDLLLKEKQLKIPEGLKFPTAQELNGKPYCKWHNSLSHATNVCRVWRQHIQAAIENGV</sequence>
<name>A0AAD8TDH9_LOLMU</name>
<evidence type="ECO:0000313" key="3">
    <source>
        <dbReference type="Proteomes" id="UP001231189"/>
    </source>
</evidence>
<accession>A0AAD8TDH9</accession>
<feature type="compositionally biased region" description="Basic and acidic residues" evidence="1">
    <location>
        <begin position="95"/>
        <end position="104"/>
    </location>
</feature>
<proteinExistence type="predicted"/>
<feature type="region of interest" description="Disordered" evidence="1">
    <location>
        <begin position="86"/>
        <end position="131"/>
    </location>
</feature>
<dbReference type="AlphaFoldDB" id="A0AAD8TDH9"/>
<evidence type="ECO:0000256" key="1">
    <source>
        <dbReference type="SAM" id="MobiDB-lite"/>
    </source>
</evidence>
<keyword evidence="3" id="KW-1185">Reference proteome</keyword>
<gene>
    <name evidence="2" type="ORF">QYE76_040491</name>
</gene>
<comment type="caution">
    <text evidence="2">The sequence shown here is derived from an EMBL/GenBank/DDBJ whole genome shotgun (WGS) entry which is preliminary data.</text>
</comment>
<organism evidence="2 3">
    <name type="scientific">Lolium multiflorum</name>
    <name type="common">Italian ryegrass</name>
    <name type="synonym">Lolium perenne subsp. multiflorum</name>
    <dbReference type="NCBI Taxonomy" id="4521"/>
    <lineage>
        <taxon>Eukaryota</taxon>
        <taxon>Viridiplantae</taxon>
        <taxon>Streptophyta</taxon>
        <taxon>Embryophyta</taxon>
        <taxon>Tracheophyta</taxon>
        <taxon>Spermatophyta</taxon>
        <taxon>Magnoliopsida</taxon>
        <taxon>Liliopsida</taxon>
        <taxon>Poales</taxon>
        <taxon>Poaceae</taxon>
        <taxon>BOP clade</taxon>
        <taxon>Pooideae</taxon>
        <taxon>Poodae</taxon>
        <taxon>Poeae</taxon>
        <taxon>Poeae Chloroplast Group 2 (Poeae type)</taxon>
        <taxon>Loliodinae</taxon>
        <taxon>Loliinae</taxon>
        <taxon>Lolium</taxon>
    </lineage>
</organism>
<reference evidence="2" key="1">
    <citation type="submission" date="2023-07" db="EMBL/GenBank/DDBJ databases">
        <title>A chromosome-level genome assembly of Lolium multiflorum.</title>
        <authorList>
            <person name="Chen Y."/>
            <person name="Copetti D."/>
            <person name="Kolliker R."/>
            <person name="Studer B."/>
        </authorList>
    </citation>
    <scope>NUCLEOTIDE SEQUENCE</scope>
    <source>
        <strain evidence="2">02402/16</strain>
        <tissue evidence="2">Leaf</tissue>
    </source>
</reference>
<evidence type="ECO:0000313" key="2">
    <source>
        <dbReference type="EMBL" id="KAK1679643.1"/>
    </source>
</evidence>
<dbReference type="Proteomes" id="UP001231189">
    <property type="component" value="Unassembled WGS sequence"/>
</dbReference>